<dbReference type="GO" id="GO:0000439">
    <property type="term" value="C:transcription factor TFIIH core complex"/>
    <property type="evidence" value="ECO:0007669"/>
    <property type="project" value="InterPro"/>
</dbReference>
<dbReference type="GO" id="GO:0005675">
    <property type="term" value="C:transcription factor TFIIH holo complex"/>
    <property type="evidence" value="ECO:0007669"/>
    <property type="project" value="TreeGrafter"/>
</dbReference>
<keyword evidence="1" id="KW-0804">Transcription</keyword>
<dbReference type="PANTHER" id="PTHR13152:SF0">
    <property type="entry name" value="GENERAL TRANSCRIPTION FACTOR IIH SUBUNIT 4"/>
    <property type="match status" value="1"/>
</dbReference>
<dbReference type="InterPro" id="IPR004598">
    <property type="entry name" value="TFIIH_p52/Tfb2"/>
</dbReference>
<keyword evidence="2" id="KW-0542">Nucleomorph</keyword>
<name>Q98S50_GUITH</name>
<comment type="subcellular location">
    <subcellularLocation>
        <location evidence="1">Nucleus</location>
    </subcellularLocation>
</comment>
<comment type="similarity">
    <text evidence="1">Belongs to the TFB2 family.</text>
</comment>
<keyword evidence="1" id="KW-0234">DNA repair</keyword>
<organism evidence="2 3">
    <name type="scientific">Guillardia theta</name>
    <name type="common">Cryptophyte</name>
    <name type="synonym">Cryptomonas phi</name>
    <dbReference type="NCBI Taxonomy" id="55529"/>
    <lineage>
        <taxon>Eukaryota</taxon>
        <taxon>Cryptophyceae</taxon>
        <taxon>Pyrenomonadales</taxon>
        <taxon>Geminigeraceae</taxon>
        <taxon>Guillardia</taxon>
    </lineage>
</organism>
<dbReference type="PANTHER" id="PTHR13152">
    <property type="entry name" value="TFIIH, POLYPEPTIDE 4"/>
    <property type="match status" value="1"/>
</dbReference>
<sequence>MPPCFYNMGLINLTGKKTIQISNKIINLEKNGIIIQKKKTERFKIIIEVNFRIYIFKYFDFSNSFFKFISKKIYSLPYFYVGEINENYSRRLFQLGVTSDNILKFIKKNLHYTCNKIPSTFEDRLRIWEISFKKKYFFGGFLMRNYNSNIFFSLKKTKSISYVKTKKHLAIISKIPINYY</sequence>
<dbReference type="GeneID" id="857206"/>
<dbReference type="GO" id="GO:0006289">
    <property type="term" value="P:nucleotide-excision repair"/>
    <property type="evidence" value="ECO:0007669"/>
    <property type="project" value="InterPro"/>
</dbReference>
<evidence type="ECO:0000313" key="3">
    <source>
        <dbReference type="Proteomes" id="UP000242167"/>
    </source>
</evidence>
<dbReference type="GO" id="GO:0001671">
    <property type="term" value="F:ATPase activator activity"/>
    <property type="evidence" value="ECO:0007669"/>
    <property type="project" value="InterPro"/>
</dbReference>
<accession>Q98S50</accession>
<geneLocation type="nucleomorph" evidence="2"/>
<dbReference type="PIR" id="B90130">
    <property type="entry name" value="B90130"/>
</dbReference>
<gene>
    <name evidence="2" type="primary">orf180</name>
</gene>
<keyword evidence="1" id="KW-0227">DNA damage</keyword>
<dbReference type="AlphaFoldDB" id="Q98S50"/>
<keyword evidence="1" id="KW-0539">Nucleus</keyword>
<evidence type="ECO:0000256" key="1">
    <source>
        <dbReference type="RuleBase" id="RU364024"/>
    </source>
</evidence>
<comment type="function">
    <text evidence="1">Component of the general transcription and DNA repair factor IIH (TFIIH) core complex which is involved in general and transcription-coupled nucleotide excision repair (NER) of damaged DNA.</text>
</comment>
<evidence type="ECO:0000313" key="2">
    <source>
        <dbReference type="EMBL" id="AAK39733.1"/>
    </source>
</evidence>
<dbReference type="Proteomes" id="UP000242167">
    <property type="component" value="Nucleomorph 3"/>
</dbReference>
<dbReference type="Pfam" id="PF03849">
    <property type="entry name" value="Tfb2"/>
    <property type="match status" value="1"/>
</dbReference>
<protein>
    <recommendedName>
        <fullName evidence="1">General transcription factor IIH subunit 4</fullName>
    </recommendedName>
</protein>
<dbReference type="EMBL" id="AF083031">
    <property type="protein sequence ID" value="AAK39733.1"/>
    <property type="molecule type" value="Genomic_DNA"/>
</dbReference>
<reference evidence="2 3" key="1">
    <citation type="journal article" date="2001" name="Nature">
        <title>The highly reduced genome of an enslaved algal nucleus.</title>
        <authorList>
            <person name="Douglas S."/>
            <person name="Zauner S."/>
            <person name="Fraunholz M."/>
            <person name="Beaton M."/>
            <person name="Penny S."/>
            <person name="Deng L."/>
            <person name="Wu X."/>
            <person name="Reith M."/>
            <person name="Cavalier-Smith T."/>
            <person name="Maier U."/>
        </authorList>
    </citation>
    <scope>NUCLEOTIDE SEQUENCE [LARGE SCALE GENOMIC DNA]</scope>
</reference>
<proteinExistence type="inferred from homology"/>
<dbReference type="RefSeq" id="XP_001713424.1">
    <property type="nucleotide sequence ID" value="XM_001713372.1"/>
</dbReference>
<keyword evidence="1" id="KW-0805">Transcription regulation</keyword>
<dbReference type="GO" id="GO:0003690">
    <property type="term" value="F:double-stranded DNA binding"/>
    <property type="evidence" value="ECO:0007669"/>
    <property type="project" value="TreeGrafter"/>
</dbReference>